<evidence type="ECO:0000313" key="1">
    <source>
        <dbReference type="EMBL" id="DAD92301.1"/>
    </source>
</evidence>
<sequence length="85" mass="9664">MAKIKKGDKVRIKDNLMDELVRLGFDREEMEGFVKHFQGRVETALDVYQDKGVVIDGEVISEGTLEWYVTVDLCCEIPLNACELA</sequence>
<organism evidence="1">
    <name type="scientific">Myoviridae sp. ct9MV2</name>
    <dbReference type="NCBI Taxonomy" id="2826625"/>
    <lineage>
        <taxon>Viruses</taxon>
        <taxon>Duplodnaviria</taxon>
        <taxon>Heunggongvirae</taxon>
        <taxon>Uroviricota</taxon>
        <taxon>Caudoviricetes</taxon>
    </lineage>
</organism>
<proteinExistence type="predicted"/>
<protein>
    <submittedName>
        <fullName evidence="1">UBA domain protein</fullName>
    </submittedName>
</protein>
<reference evidence="1" key="1">
    <citation type="journal article" date="2021" name="Proc. Natl. Acad. Sci. U.S.A.">
        <title>A Catalog of Tens of Thousands of Viruses from Human Metagenomes Reveals Hidden Associations with Chronic Diseases.</title>
        <authorList>
            <person name="Tisza M.J."/>
            <person name="Buck C.B."/>
        </authorList>
    </citation>
    <scope>NUCLEOTIDE SEQUENCE</scope>
    <source>
        <strain evidence="1">Ct9MV2</strain>
    </source>
</reference>
<dbReference type="EMBL" id="BK015132">
    <property type="protein sequence ID" value="DAD92301.1"/>
    <property type="molecule type" value="Genomic_DNA"/>
</dbReference>
<name>A0A8S5NBT8_9CAUD</name>
<accession>A0A8S5NBT8</accession>